<feature type="region of interest" description="Disordered" evidence="1">
    <location>
        <begin position="114"/>
        <end position="143"/>
    </location>
</feature>
<feature type="compositionally biased region" description="Polar residues" evidence="1">
    <location>
        <begin position="1"/>
        <end position="10"/>
    </location>
</feature>
<feature type="compositionally biased region" description="Basic and acidic residues" evidence="1">
    <location>
        <begin position="31"/>
        <end position="47"/>
    </location>
</feature>
<organism evidence="2">
    <name type="scientific">Oryza nivara</name>
    <name type="common">Indian wild rice</name>
    <name type="synonym">Oryza sativa f. spontanea</name>
    <dbReference type="NCBI Taxonomy" id="4536"/>
    <lineage>
        <taxon>Eukaryota</taxon>
        <taxon>Viridiplantae</taxon>
        <taxon>Streptophyta</taxon>
        <taxon>Embryophyta</taxon>
        <taxon>Tracheophyta</taxon>
        <taxon>Spermatophyta</taxon>
        <taxon>Magnoliopsida</taxon>
        <taxon>Liliopsida</taxon>
        <taxon>Poales</taxon>
        <taxon>Poaceae</taxon>
        <taxon>BOP clade</taxon>
        <taxon>Oryzoideae</taxon>
        <taxon>Oryzeae</taxon>
        <taxon>Oryzinae</taxon>
        <taxon>Oryza</taxon>
    </lineage>
</organism>
<accession>A0A0E0HRK7</accession>
<feature type="region of interest" description="Disordered" evidence="1">
    <location>
        <begin position="1"/>
        <end position="69"/>
    </location>
</feature>
<evidence type="ECO:0000256" key="1">
    <source>
        <dbReference type="SAM" id="MobiDB-lite"/>
    </source>
</evidence>
<feature type="region of interest" description="Disordered" evidence="1">
    <location>
        <begin position="193"/>
        <end position="213"/>
    </location>
</feature>
<evidence type="ECO:0000313" key="2">
    <source>
        <dbReference type="EnsemblPlants" id="ONIVA06G19580.1"/>
    </source>
</evidence>
<feature type="compositionally biased region" description="Basic and acidic residues" evidence="1">
    <location>
        <begin position="115"/>
        <end position="131"/>
    </location>
</feature>
<reference evidence="2" key="1">
    <citation type="submission" date="2015-04" db="UniProtKB">
        <authorList>
            <consortium name="EnsemblPlants"/>
        </authorList>
    </citation>
    <scope>IDENTIFICATION</scope>
    <source>
        <strain evidence="2">SL10</strain>
    </source>
</reference>
<dbReference type="EnsemblPlants" id="ONIVA06G19580.1">
    <property type="protein sequence ID" value="ONIVA06G19580.1"/>
    <property type="gene ID" value="ONIVA06G19580"/>
</dbReference>
<sequence>MAIGRTTLNSAGGAGAPTTTTTPRLPPSHRQASERDTAEEREGETAVRGRRTWRRGDAGAGGVGAVQGSYFVSPADRTYDALGLVKQINVQTAAALAEAREVLAVASGGQSENINYDKENLESPNAKKEPEQPPNCKQKSSDGHDLHAAVVEAADELEVLEQPGHRNAQPPRRLQAREVDVAAARRRRLLLPHRRAAMSSSHGPPSPPRALPPCLARSLVGGSAAAWASSSSAALQLHQLSLG</sequence>
<evidence type="ECO:0000313" key="3">
    <source>
        <dbReference type="Proteomes" id="UP000006591"/>
    </source>
</evidence>
<keyword evidence="3" id="KW-1185">Reference proteome</keyword>
<dbReference type="AlphaFoldDB" id="A0A0E0HRK7"/>
<dbReference type="Proteomes" id="UP000006591">
    <property type="component" value="Chromosome 6"/>
</dbReference>
<name>A0A0E0HRK7_ORYNI</name>
<dbReference type="Gramene" id="ONIVA06G19580.1">
    <property type="protein sequence ID" value="ONIVA06G19580.1"/>
    <property type="gene ID" value="ONIVA06G19580"/>
</dbReference>
<reference evidence="2" key="2">
    <citation type="submission" date="2018-04" db="EMBL/GenBank/DDBJ databases">
        <title>OnivRS2 (Oryza nivara Reference Sequence Version 2).</title>
        <authorList>
            <person name="Zhang J."/>
            <person name="Kudrna D."/>
            <person name="Lee S."/>
            <person name="Talag J."/>
            <person name="Rajasekar S."/>
            <person name="Welchert J."/>
            <person name="Hsing Y.-I."/>
            <person name="Wing R.A."/>
        </authorList>
    </citation>
    <scope>NUCLEOTIDE SEQUENCE [LARGE SCALE GENOMIC DNA]</scope>
    <source>
        <strain evidence="2">SL10</strain>
    </source>
</reference>
<proteinExistence type="predicted"/>
<protein>
    <submittedName>
        <fullName evidence="2">Uncharacterized protein</fullName>
    </submittedName>
</protein>
<dbReference type="HOGENOM" id="CLU_1144127_0_0_1"/>